<dbReference type="AlphaFoldDB" id="A0A4P7VQ17"/>
<dbReference type="Proteomes" id="UP000297031">
    <property type="component" value="Chromosome"/>
</dbReference>
<gene>
    <name evidence="2" type="ORF">E7746_08140</name>
</gene>
<name>A0A4P7VQ17_9BACT</name>
<dbReference type="KEGG" id="mgod:E7746_08140"/>
<dbReference type="OrthoDB" id="710080at2"/>
<dbReference type="SUPFAM" id="SSF160574">
    <property type="entry name" value="BT0923-like"/>
    <property type="match status" value="1"/>
</dbReference>
<dbReference type="Gene3D" id="3.40.1420.30">
    <property type="match status" value="1"/>
</dbReference>
<feature type="domain" description="Putative beta-lactamase-inhibitor-like PepSY-like" evidence="1">
    <location>
        <begin position="63"/>
        <end position="151"/>
    </location>
</feature>
<dbReference type="EMBL" id="CP039393">
    <property type="protein sequence ID" value="QCD35849.1"/>
    <property type="molecule type" value="Genomic_DNA"/>
</dbReference>
<protein>
    <recommendedName>
        <fullName evidence="1">Putative beta-lactamase-inhibitor-like PepSY-like domain-containing protein</fullName>
    </recommendedName>
</protein>
<reference evidence="2 3" key="1">
    <citation type="submission" date="2019-02" db="EMBL/GenBank/DDBJ databases">
        <title>Isolation and identification of novel species under the genus Muribaculum.</title>
        <authorList>
            <person name="Miyake S."/>
            <person name="Ding Y."/>
            <person name="Low A."/>
            <person name="Soh M."/>
            <person name="Seedorf H."/>
        </authorList>
    </citation>
    <scope>NUCLEOTIDE SEQUENCE [LARGE SCALE GENOMIC DNA]</scope>
    <source>
        <strain evidence="2 3">TLL-A4</strain>
    </source>
</reference>
<sequence>MYRFIQRTVLAIAAVVAAAFIGVNARQAISVESAELPVEAKSFIKQHFGNTTIAKYEKKFWSNSYEIELTDGTDIDFDSKGKCTGIDAPDNAFLSQSIINDLLPKSAVKTLTDNDLINSVEEIEYNSSKGYKVEVRHHTIDDYRFDAAGKVLRVNHDN</sequence>
<organism evidence="2 3">
    <name type="scientific">Muribaculum gordoncarteri</name>
    <dbReference type="NCBI Taxonomy" id="2530390"/>
    <lineage>
        <taxon>Bacteria</taxon>
        <taxon>Pseudomonadati</taxon>
        <taxon>Bacteroidota</taxon>
        <taxon>Bacteroidia</taxon>
        <taxon>Bacteroidales</taxon>
        <taxon>Muribaculaceae</taxon>
        <taxon>Muribaculum</taxon>
    </lineage>
</organism>
<keyword evidence="3" id="KW-1185">Reference proteome</keyword>
<dbReference type="RefSeq" id="WP_136410487.1">
    <property type="nucleotide sequence ID" value="NZ_CP039393.1"/>
</dbReference>
<dbReference type="Pfam" id="PF11396">
    <property type="entry name" value="PepSY_like"/>
    <property type="match status" value="1"/>
</dbReference>
<evidence type="ECO:0000313" key="3">
    <source>
        <dbReference type="Proteomes" id="UP000297031"/>
    </source>
</evidence>
<evidence type="ECO:0000313" key="2">
    <source>
        <dbReference type="EMBL" id="QCD35849.1"/>
    </source>
</evidence>
<accession>A0A4P7VQ17</accession>
<proteinExistence type="predicted"/>
<dbReference type="InterPro" id="IPR021533">
    <property type="entry name" value="PepSY-like"/>
</dbReference>
<evidence type="ECO:0000259" key="1">
    <source>
        <dbReference type="Pfam" id="PF11396"/>
    </source>
</evidence>